<evidence type="ECO:0000256" key="5">
    <source>
        <dbReference type="ARBA" id="ARBA00023136"/>
    </source>
</evidence>
<proteinExistence type="inferred from homology"/>
<organism evidence="9 10">
    <name type="scientific">Sinanodonta woodiana</name>
    <name type="common">Chinese pond mussel</name>
    <name type="synonym">Anodonta woodiana</name>
    <dbReference type="NCBI Taxonomy" id="1069815"/>
    <lineage>
        <taxon>Eukaryota</taxon>
        <taxon>Metazoa</taxon>
        <taxon>Spiralia</taxon>
        <taxon>Lophotrochozoa</taxon>
        <taxon>Mollusca</taxon>
        <taxon>Bivalvia</taxon>
        <taxon>Autobranchia</taxon>
        <taxon>Heteroconchia</taxon>
        <taxon>Palaeoheterodonta</taxon>
        <taxon>Unionida</taxon>
        <taxon>Unionoidea</taxon>
        <taxon>Unionidae</taxon>
        <taxon>Unioninae</taxon>
        <taxon>Sinanodonta</taxon>
    </lineage>
</organism>
<dbReference type="PANTHER" id="PTHR13002:SF1">
    <property type="entry name" value="COMPLEX I ASSEMBLY FACTOR TIMMDC1, MITOCHONDRIAL"/>
    <property type="match status" value="1"/>
</dbReference>
<evidence type="ECO:0000313" key="9">
    <source>
        <dbReference type="EMBL" id="KAL3853019.1"/>
    </source>
</evidence>
<sequence>MDNPVQNAKNKTKFWYVFKQCEQGRSVILHSNTCCLLRNATDLDGRITLRQIIPNTWTVYKNVRAFFSLPRVYASELLMETAVNQPVDVPLSDTDKDIEVAIQKYLAKETPMDRLKDMFSRNHKNDYSDNLIFIYSNTYKAAVFTFLVMATISGVHGKQDFIDRNKASQFRSKFHANRLLMDTIWLYMFRGGFKWSFKVGAFVGSFLLVSQSIATCRNKSSPLEYIIAGGVTGGLMKMNLGLRGFVVGSLVGAVLGLLGGIPIYSALTFGMQTQEEKHYLEVKDKVLYQRHLEKLAGKPSTAFQGISS</sequence>
<evidence type="ECO:0000313" key="10">
    <source>
        <dbReference type="Proteomes" id="UP001634394"/>
    </source>
</evidence>
<keyword evidence="5 8" id="KW-0472">Membrane</keyword>
<feature type="transmembrane region" description="Helical" evidence="8">
    <location>
        <begin position="245"/>
        <end position="267"/>
    </location>
</feature>
<evidence type="ECO:0000256" key="3">
    <source>
        <dbReference type="ARBA" id="ARBA00022692"/>
    </source>
</evidence>
<dbReference type="AlphaFoldDB" id="A0ABD3UU60"/>
<dbReference type="PANTHER" id="PTHR13002">
    <property type="entry name" value="C3ORF1 PROTEIN-RELATED"/>
    <property type="match status" value="1"/>
</dbReference>
<gene>
    <name evidence="9" type="ORF">ACJMK2_016605</name>
</gene>
<dbReference type="InterPro" id="IPR055299">
    <property type="entry name" value="TIMMDC1"/>
</dbReference>
<reference evidence="9 10" key="1">
    <citation type="submission" date="2024-11" db="EMBL/GenBank/DDBJ databases">
        <title>Chromosome-level genome assembly of the freshwater bivalve Anodonta woodiana.</title>
        <authorList>
            <person name="Chen X."/>
        </authorList>
    </citation>
    <scope>NUCLEOTIDE SEQUENCE [LARGE SCALE GENOMIC DNA]</scope>
    <source>
        <strain evidence="9">MN2024</strain>
        <tissue evidence="9">Gills</tissue>
    </source>
</reference>
<accession>A0ABD3UU60</accession>
<evidence type="ECO:0000256" key="7">
    <source>
        <dbReference type="ARBA" id="ARBA00041344"/>
    </source>
</evidence>
<evidence type="ECO:0000256" key="6">
    <source>
        <dbReference type="ARBA" id="ARBA00040778"/>
    </source>
</evidence>
<evidence type="ECO:0000256" key="1">
    <source>
        <dbReference type="ARBA" id="ARBA00004141"/>
    </source>
</evidence>
<evidence type="ECO:0000256" key="2">
    <source>
        <dbReference type="ARBA" id="ARBA00008444"/>
    </source>
</evidence>
<dbReference type="EMBL" id="JBJQND010000015">
    <property type="protein sequence ID" value="KAL3853019.1"/>
    <property type="molecule type" value="Genomic_DNA"/>
</dbReference>
<name>A0ABD3UU60_SINWO</name>
<dbReference type="GO" id="GO:0016020">
    <property type="term" value="C:membrane"/>
    <property type="evidence" value="ECO:0007669"/>
    <property type="project" value="UniProtKB-SubCell"/>
</dbReference>
<feature type="transmembrane region" description="Helical" evidence="8">
    <location>
        <begin position="195"/>
        <end position="214"/>
    </location>
</feature>
<comment type="similarity">
    <text evidence="2">Belongs to the Tim17/Tim22/Tim23 family.</text>
</comment>
<comment type="caution">
    <text evidence="9">The sequence shown here is derived from an EMBL/GenBank/DDBJ whole genome shotgun (WGS) entry which is preliminary data.</text>
</comment>
<dbReference type="Proteomes" id="UP001634394">
    <property type="component" value="Unassembled WGS sequence"/>
</dbReference>
<comment type="subcellular location">
    <subcellularLocation>
        <location evidence="1">Membrane</location>
        <topology evidence="1">Multi-pass membrane protein</topology>
    </subcellularLocation>
</comment>
<keyword evidence="4 8" id="KW-1133">Transmembrane helix</keyword>
<evidence type="ECO:0000256" key="4">
    <source>
        <dbReference type="ARBA" id="ARBA00022989"/>
    </source>
</evidence>
<protein>
    <recommendedName>
        <fullName evidence="6">Complex I assembly factor TIMMDC1, mitochondrial</fullName>
    </recommendedName>
    <alternativeName>
        <fullName evidence="7">Translocase of inner mitochondrial membrane domain-containing protein 1</fullName>
    </alternativeName>
</protein>
<evidence type="ECO:0000256" key="8">
    <source>
        <dbReference type="SAM" id="Phobius"/>
    </source>
</evidence>
<keyword evidence="10" id="KW-1185">Reference proteome</keyword>
<dbReference type="Pfam" id="PF02466">
    <property type="entry name" value="Tim17"/>
    <property type="match status" value="1"/>
</dbReference>
<keyword evidence="3 8" id="KW-0812">Transmembrane</keyword>